<gene>
    <name evidence="8" type="ORF">LAME_0D04390G</name>
</gene>
<evidence type="ECO:0000259" key="7">
    <source>
        <dbReference type="PROSITE" id="PS50882"/>
    </source>
</evidence>
<comment type="subcellular location">
    <subcellularLocation>
        <location evidence="1">Membrane</location>
        <topology evidence="1">Single-pass membrane protein</topology>
    </subcellularLocation>
</comment>
<dbReference type="Proteomes" id="UP000191144">
    <property type="component" value="Chromosome D"/>
</dbReference>
<organism evidence="8 9">
    <name type="scientific">Lachancea meyersii CBS 8951</name>
    <dbReference type="NCBI Taxonomy" id="1266667"/>
    <lineage>
        <taxon>Eukaryota</taxon>
        <taxon>Fungi</taxon>
        <taxon>Dikarya</taxon>
        <taxon>Ascomycota</taxon>
        <taxon>Saccharomycotina</taxon>
        <taxon>Saccharomycetes</taxon>
        <taxon>Saccharomycetales</taxon>
        <taxon>Saccharomycetaceae</taxon>
        <taxon>Lachancea</taxon>
    </lineage>
</organism>
<evidence type="ECO:0000256" key="3">
    <source>
        <dbReference type="ARBA" id="ARBA00022989"/>
    </source>
</evidence>
<evidence type="ECO:0000256" key="2">
    <source>
        <dbReference type="ARBA" id="ARBA00022692"/>
    </source>
</evidence>
<keyword evidence="4 6" id="KW-0472">Membrane</keyword>
<protein>
    <submittedName>
        <fullName evidence="8">LAME_0D04390g1_1</fullName>
    </submittedName>
</protein>
<evidence type="ECO:0000256" key="6">
    <source>
        <dbReference type="SAM" id="Phobius"/>
    </source>
</evidence>
<dbReference type="PANTHER" id="PTHR15407:SF28">
    <property type="entry name" value="RIBITOL-5-PHOSPHATE TRANSFERASE FKTN"/>
    <property type="match status" value="1"/>
</dbReference>
<accession>A0A1G4J829</accession>
<dbReference type="InterPro" id="IPR007275">
    <property type="entry name" value="YTH_domain"/>
</dbReference>
<feature type="region of interest" description="Disordered" evidence="5">
    <location>
        <begin position="431"/>
        <end position="452"/>
    </location>
</feature>
<keyword evidence="9" id="KW-1185">Reference proteome</keyword>
<proteinExistence type="predicted"/>
<dbReference type="GO" id="GO:0016020">
    <property type="term" value="C:membrane"/>
    <property type="evidence" value="ECO:0007669"/>
    <property type="project" value="UniProtKB-SubCell"/>
</dbReference>
<dbReference type="Pfam" id="PF04991">
    <property type="entry name" value="LicD"/>
    <property type="match status" value="1"/>
</dbReference>
<name>A0A1G4J829_9SACH</name>
<dbReference type="PANTHER" id="PTHR15407">
    <property type="entry name" value="FUKUTIN-RELATED"/>
    <property type="match status" value="1"/>
</dbReference>
<evidence type="ECO:0000256" key="1">
    <source>
        <dbReference type="ARBA" id="ARBA00004167"/>
    </source>
</evidence>
<keyword evidence="2 6" id="KW-0812">Transmembrane</keyword>
<dbReference type="GO" id="GO:0009100">
    <property type="term" value="P:glycoprotein metabolic process"/>
    <property type="evidence" value="ECO:0007669"/>
    <property type="project" value="UniProtKB-ARBA"/>
</dbReference>
<dbReference type="PROSITE" id="PS50882">
    <property type="entry name" value="YTH"/>
    <property type="match status" value="1"/>
</dbReference>
<dbReference type="AlphaFoldDB" id="A0A1G4J829"/>
<evidence type="ECO:0000313" key="8">
    <source>
        <dbReference type="EMBL" id="SCU86072.1"/>
    </source>
</evidence>
<keyword evidence="3 6" id="KW-1133">Transmembrane helix</keyword>
<sequence length="1026" mass="116656">MRSRLHQHSRRLVTLLLAIVGAELVYVCVSFYVVEAGGQSGQSVSSRISTLFGASALSALSSLTVSADPNRMLPGLVSGSRVRLQDRLLAYALPSADNGRLRKPAIDDLVEYYGSWKFDTAVRYVIPCTLSQTFLGRLQRPIRTLQDLFPDSQFVGSRNQDILDEPQASDSLQIDNAEFPLRTYNYDPRAPTAIYYDEILNFVKTNGGAGFPVDSVTGKQYPLFENLTVPFSWYDWTDSQILNGFIDLPQTDKPHCSDVVRRYFQPEKLLEFERRFGYKLFEEDRSKALGASRFSSISAFAGKNDEVPPENNCIDDFINTLMPGFRSTSPLNFSRPELYGLQARATLFASKPSAYSLTFLNRNGSSIQVETSNIDALDSKSRPQNVLFNGLLEKYMERNIPSFPEIPASDHSFDNIQKFKQLKQEIFHHFSERSSNNDPSATQSSKTPTSSSASELPYFVELTEKDFEFDAKAKIKQLEALPKRTRHQQSYLESLEGSLNTLTMDLNKYFTEASHVTDYTHMGHHFDSRFFRGAVEHSDMRARLDAIARAWLNFVHSNGLSAWLSHGTLYGWMYNGMAFPWDGDHDMQMPIVHLNILAERFNQSLIVEDPEVGNGRFFLDVSNSITSRVHGNGNNNIDARFIDVDSGLYVDITGLSVSSDGFHPRYKGLAEEVAKSSQNQTFFRDPNIVKGVTDLSPADVLQEEEKRGNMTSGRLNHIERYAQMVKNVQNGHQSESPEQRYNMNKAMKVYNCRNNHFSHLSELSPLRLTFFHGAKAYIPNQAIKELKHEYGVPANYSYLDFSGRAFVPEFRQWVDRSTLLAIAEAPSSPIRVEEKVLKTLDFRSIVALFQNAAVVNDDNVEKFFNYLLNTFQMTTFRQKELELMYDEDRSLAERASSLENFVRNRVFTGGYKDPFQNRLETVVWYNLLDRTPVSYQRLDKHLKKQNLQNADRLLELNVLNNQGNFPWSTEAGYQDPPSLLDFNHRGSRFFAMGENSHNDIFKSDPKDLWSSSSSLSTPTSTATNNA</sequence>
<dbReference type="EMBL" id="LT598482">
    <property type="protein sequence ID" value="SCU86072.1"/>
    <property type="molecule type" value="Genomic_DNA"/>
</dbReference>
<dbReference type="InterPro" id="IPR009644">
    <property type="entry name" value="FKTN/MNN4/W02B3.4-1"/>
</dbReference>
<feature type="domain" description="YTH" evidence="7">
    <location>
        <begin position="987"/>
        <end position="1026"/>
    </location>
</feature>
<evidence type="ECO:0000256" key="4">
    <source>
        <dbReference type="ARBA" id="ARBA00023136"/>
    </source>
</evidence>
<feature type="region of interest" description="Disordered" evidence="5">
    <location>
        <begin position="1007"/>
        <end position="1026"/>
    </location>
</feature>
<evidence type="ECO:0000256" key="5">
    <source>
        <dbReference type="SAM" id="MobiDB-lite"/>
    </source>
</evidence>
<feature type="compositionally biased region" description="Low complexity" evidence="5">
    <location>
        <begin position="1008"/>
        <end position="1020"/>
    </location>
</feature>
<feature type="transmembrane region" description="Helical" evidence="6">
    <location>
        <begin position="12"/>
        <end position="34"/>
    </location>
</feature>
<reference evidence="9" key="1">
    <citation type="submission" date="2016-03" db="EMBL/GenBank/DDBJ databases">
        <authorList>
            <person name="Devillers Hugo."/>
        </authorList>
    </citation>
    <scope>NUCLEOTIDE SEQUENCE [LARGE SCALE GENOMIC DNA]</scope>
</reference>
<dbReference type="GO" id="GO:0003723">
    <property type="term" value="F:RNA binding"/>
    <property type="evidence" value="ECO:0007669"/>
    <property type="project" value="InterPro"/>
</dbReference>
<dbReference type="InterPro" id="IPR007074">
    <property type="entry name" value="LicD/FKTN/FKRP_NTP_transf"/>
</dbReference>
<feature type="compositionally biased region" description="Low complexity" evidence="5">
    <location>
        <begin position="439"/>
        <end position="452"/>
    </location>
</feature>
<dbReference type="OrthoDB" id="444255at2759"/>
<evidence type="ECO:0000313" key="9">
    <source>
        <dbReference type="Proteomes" id="UP000191144"/>
    </source>
</evidence>